<dbReference type="KEGG" id="pti:PHATRDRAFT_50151"/>
<dbReference type="HOGENOM" id="CLU_822491_0_0_1"/>
<feature type="compositionally biased region" description="Polar residues" evidence="1">
    <location>
        <begin position="15"/>
        <end position="36"/>
    </location>
</feature>
<dbReference type="InParanoid" id="B7GD46"/>
<reference evidence="4" key="2">
    <citation type="submission" date="2008-08" db="EMBL/GenBank/DDBJ databases">
        <authorList>
            <consortium name="Diatom Consortium"/>
            <person name="Grigoriev I."/>
            <person name="Grimwood J."/>
            <person name="Kuo A."/>
            <person name="Otillar R.P."/>
            <person name="Salamov A."/>
            <person name="Detter J.C."/>
            <person name="Lindquist E."/>
            <person name="Shapiro H."/>
            <person name="Lucas S."/>
            <person name="Glavina del Rio T."/>
            <person name="Pitluck S."/>
            <person name="Rokhsar D."/>
            <person name="Bowler C."/>
        </authorList>
    </citation>
    <scope>GENOME REANNOTATION</scope>
    <source>
        <strain evidence="4">CCAP 1055/1</strain>
    </source>
</reference>
<gene>
    <name evidence="3" type="ORF">PHATRDRAFT_50151</name>
</gene>
<feature type="region of interest" description="Disordered" evidence="1">
    <location>
        <begin position="240"/>
        <end position="285"/>
    </location>
</feature>
<sequence>MNDNSEGHHKRRNKGTTGSLLSILQRSTLPLANSFSRGKGGVRKSTKPLLPTSSSAGTHSPKGGGSTKSSNNSHSASSNHTIELYSVRDRHDSTGKRAFKVQMPRRLLYYTLGVFLVLPVFIFIWKEFHLHPAPHNDSVMVKESWTAGRHVGHERFANWMESAALPDPNAYDSNNVTVTSESREDEIAAPAQKGSTDTNPALDANQNTKEKSAPTSDSLLPAKTASADQTKVLLQDAVALNGSSDPKKSTTALTANENLGITQQGLSNEAGRQSHEQHGRSRDEQ</sequence>
<evidence type="ECO:0000313" key="4">
    <source>
        <dbReference type="Proteomes" id="UP000000759"/>
    </source>
</evidence>
<keyword evidence="2" id="KW-1133">Transmembrane helix</keyword>
<feature type="region of interest" description="Disordered" evidence="1">
    <location>
        <begin position="167"/>
        <end position="221"/>
    </location>
</feature>
<feature type="region of interest" description="Disordered" evidence="1">
    <location>
        <begin position="1"/>
        <end position="89"/>
    </location>
</feature>
<evidence type="ECO:0000256" key="2">
    <source>
        <dbReference type="SAM" id="Phobius"/>
    </source>
</evidence>
<protein>
    <submittedName>
        <fullName evidence="3">Uncharacterized protein</fullName>
    </submittedName>
</protein>
<name>B7GD46_PHATC</name>
<reference evidence="3 4" key="1">
    <citation type="journal article" date="2008" name="Nature">
        <title>The Phaeodactylum genome reveals the evolutionary history of diatom genomes.</title>
        <authorList>
            <person name="Bowler C."/>
            <person name="Allen A.E."/>
            <person name="Badger J.H."/>
            <person name="Grimwood J."/>
            <person name="Jabbari K."/>
            <person name="Kuo A."/>
            <person name="Maheswari U."/>
            <person name="Martens C."/>
            <person name="Maumus F."/>
            <person name="Otillar R.P."/>
            <person name="Rayko E."/>
            <person name="Salamov A."/>
            <person name="Vandepoele K."/>
            <person name="Beszteri B."/>
            <person name="Gruber A."/>
            <person name="Heijde M."/>
            <person name="Katinka M."/>
            <person name="Mock T."/>
            <person name="Valentin K."/>
            <person name="Verret F."/>
            <person name="Berges J.A."/>
            <person name="Brownlee C."/>
            <person name="Cadoret J.P."/>
            <person name="Chiovitti A."/>
            <person name="Choi C.J."/>
            <person name="Coesel S."/>
            <person name="De Martino A."/>
            <person name="Detter J.C."/>
            <person name="Durkin C."/>
            <person name="Falciatore A."/>
            <person name="Fournet J."/>
            <person name="Haruta M."/>
            <person name="Huysman M.J."/>
            <person name="Jenkins B.D."/>
            <person name="Jiroutova K."/>
            <person name="Jorgensen R.E."/>
            <person name="Joubert Y."/>
            <person name="Kaplan A."/>
            <person name="Kroger N."/>
            <person name="Kroth P.G."/>
            <person name="La Roche J."/>
            <person name="Lindquist E."/>
            <person name="Lommer M."/>
            <person name="Martin-Jezequel V."/>
            <person name="Lopez P.J."/>
            <person name="Lucas S."/>
            <person name="Mangogna M."/>
            <person name="McGinnis K."/>
            <person name="Medlin L.K."/>
            <person name="Montsant A."/>
            <person name="Oudot-Le Secq M.P."/>
            <person name="Napoli C."/>
            <person name="Obornik M."/>
            <person name="Parker M.S."/>
            <person name="Petit J.L."/>
            <person name="Porcel B.M."/>
            <person name="Poulsen N."/>
            <person name="Robison M."/>
            <person name="Rychlewski L."/>
            <person name="Rynearson T.A."/>
            <person name="Schmutz J."/>
            <person name="Shapiro H."/>
            <person name="Siaut M."/>
            <person name="Stanley M."/>
            <person name="Sussman M.R."/>
            <person name="Taylor A.R."/>
            <person name="Vardi A."/>
            <person name="von Dassow P."/>
            <person name="Vyverman W."/>
            <person name="Willis A."/>
            <person name="Wyrwicz L.S."/>
            <person name="Rokhsar D.S."/>
            <person name="Weissenbach J."/>
            <person name="Armbrust E.V."/>
            <person name="Green B.R."/>
            <person name="Van de Peer Y."/>
            <person name="Grigoriev I.V."/>
        </authorList>
    </citation>
    <scope>NUCLEOTIDE SEQUENCE [LARGE SCALE GENOMIC DNA]</scope>
    <source>
        <strain evidence="3 4">CCAP 1055/1</strain>
    </source>
</reference>
<organism evidence="3 4">
    <name type="scientific">Phaeodactylum tricornutum (strain CCAP 1055/1)</name>
    <dbReference type="NCBI Taxonomy" id="556484"/>
    <lineage>
        <taxon>Eukaryota</taxon>
        <taxon>Sar</taxon>
        <taxon>Stramenopiles</taxon>
        <taxon>Ochrophyta</taxon>
        <taxon>Bacillariophyta</taxon>
        <taxon>Bacillariophyceae</taxon>
        <taxon>Bacillariophycidae</taxon>
        <taxon>Naviculales</taxon>
        <taxon>Phaeodactylaceae</taxon>
        <taxon>Phaeodactylum</taxon>
    </lineage>
</organism>
<keyword evidence="2" id="KW-0472">Membrane</keyword>
<accession>B7GD46</accession>
<feature type="transmembrane region" description="Helical" evidence="2">
    <location>
        <begin position="107"/>
        <end position="125"/>
    </location>
</feature>
<dbReference type="GeneID" id="7198851"/>
<dbReference type="EMBL" id="CM000629">
    <property type="protein sequence ID" value="EEC43435.1"/>
    <property type="molecule type" value="Genomic_DNA"/>
</dbReference>
<dbReference type="AlphaFoldDB" id="B7GD46"/>
<proteinExistence type="predicted"/>
<feature type="compositionally biased region" description="Polar residues" evidence="1">
    <location>
        <begin position="241"/>
        <end position="271"/>
    </location>
</feature>
<feature type="compositionally biased region" description="Polar residues" evidence="1">
    <location>
        <begin position="171"/>
        <end position="180"/>
    </location>
</feature>
<keyword evidence="4" id="KW-1185">Reference proteome</keyword>
<dbReference type="OrthoDB" id="10663805at2759"/>
<feature type="compositionally biased region" description="Basic and acidic residues" evidence="1">
    <location>
        <begin position="272"/>
        <end position="285"/>
    </location>
</feature>
<evidence type="ECO:0000256" key="1">
    <source>
        <dbReference type="SAM" id="MobiDB-lite"/>
    </source>
</evidence>
<feature type="compositionally biased region" description="Low complexity" evidence="1">
    <location>
        <begin position="67"/>
        <end position="81"/>
    </location>
</feature>
<dbReference type="Proteomes" id="UP000000759">
    <property type="component" value="Chromosome 27"/>
</dbReference>
<feature type="compositionally biased region" description="Polar residues" evidence="1">
    <location>
        <begin position="193"/>
        <end position="218"/>
    </location>
</feature>
<dbReference type="RefSeq" id="XP_002184988.1">
    <property type="nucleotide sequence ID" value="XM_002184952.1"/>
</dbReference>
<evidence type="ECO:0000313" key="3">
    <source>
        <dbReference type="EMBL" id="EEC43435.1"/>
    </source>
</evidence>
<keyword evidence="2" id="KW-0812">Transmembrane</keyword>
<dbReference type="PaxDb" id="2850-Phatr50151"/>